<organism evidence="1 2">
    <name type="scientific">Clonostachys byssicola</name>
    <dbReference type="NCBI Taxonomy" id="160290"/>
    <lineage>
        <taxon>Eukaryota</taxon>
        <taxon>Fungi</taxon>
        <taxon>Dikarya</taxon>
        <taxon>Ascomycota</taxon>
        <taxon>Pezizomycotina</taxon>
        <taxon>Sordariomycetes</taxon>
        <taxon>Hypocreomycetidae</taxon>
        <taxon>Hypocreales</taxon>
        <taxon>Bionectriaceae</taxon>
        <taxon>Clonostachys</taxon>
    </lineage>
</organism>
<name>A0A9N9XVD4_9HYPO</name>
<dbReference type="InterPro" id="IPR036412">
    <property type="entry name" value="HAD-like_sf"/>
</dbReference>
<dbReference type="OrthoDB" id="10255128at2759"/>
<dbReference type="SUPFAM" id="SSF56784">
    <property type="entry name" value="HAD-like"/>
    <property type="match status" value="1"/>
</dbReference>
<proteinExistence type="predicted"/>
<gene>
    <name evidence="1" type="ORF">CBYS24578_00000048</name>
</gene>
<dbReference type="PANTHER" id="PTHR28181">
    <property type="entry name" value="UPF0655 PROTEIN YCR015C"/>
    <property type="match status" value="1"/>
</dbReference>
<dbReference type="InterPro" id="IPR023214">
    <property type="entry name" value="HAD_sf"/>
</dbReference>
<keyword evidence="2" id="KW-1185">Reference proteome</keyword>
<dbReference type="InterPro" id="IPR050849">
    <property type="entry name" value="HAD-like_hydrolase_phosphatase"/>
</dbReference>
<dbReference type="PANTHER" id="PTHR28181:SF1">
    <property type="entry name" value="COLD TOLERANCE PROTEIN 1"/>
    <property type="match status" value="1"/>
</dbReference>
<reference evidence="1" key="1">
    <citation type="submission" date="2021-10" db="EMBL/GenBank/DDBJ databases">
        <authorList>
            <person name="Piombo E."/>
        </authorList>
    </citation>
    <scope>NUCLEOTIDE SEQUENCE</scope>
</reference>
<evidence type="ECO:0000313" key="2">
    <source>
        <dbReference type="Proteomes" id="UP000754883"/>
    </source>
</evidence>
<protein>
    <recommendedName>
        <fullName evidence="3">Haloacid dehalogenase-like hydrolase</fullName>
    </recommendedName>
</protein>
<dbReference type="Pfam" id="PF12710">
    <property type="entry name" value="HAD"/>
    <property type="match status" value="1"/>
</dbReference>
<dbReference type="Proteomes" id="UP000754883">
    <property type="component" value="Unassembled WGS sequence"/>
</dbReference>
<dbReference type="Gene3D" id="3.40.50.1000">
    <property type="entry name" value="HAD superfamily/HAD-like"/>
    <property type="match status" value="1"/>
</dbReference>
<sequence length="288" mass="31653">MRLIFDFDGTITEKDTISTFAKAGIAHQRASNGEDLSARWDDVVRKYVEDYRRYQELYPTDEIDRRTLSDEVKFLAGAEDVESSSLLRVEQSGVFAGLTSTDLFRMGSEAVSSGRIVLRRGFKELLSAAQDKGWDVGVISVNWSCAFIQGVLDDPEFHVLANEISQGGKIKGPDCLGRPLTNCSGKLHVYRGEFNARDAAEVSENSIPTVYFGDSTTDLECLANGTAGVSITSDDSNSTLVQTLRRLGFPVPHASKGGRGENKAGANICWARDFQEVLQSGFLEQFEK</sequence>
<accession>A0A9N9XVD4</accession>
<comment type="caution">
    <text evidence="1">The sequence shown here is derived from an EMBL/GenBank/DDBJ whole genome shotgun (WGS) entry which is preliminary data.</text>
</comment>
<dbReference type="EMBL" id="CABFNO020001240">
    <property type="protein sequence ID" value="CAG9970670.1"/>
    <property type="molecule type" value="Genomic_DNA"/>
</dbReference>
<evidence type="ECO:0008006" key="3">
    <source>
        <dbReference type="Google" id="ProtNLM"/>
    </source>
</evidence>
<dbReference type="AlphaFoldDB" id="A0A9N9XVD4"/>
<evidence type="ECO:0000313" key="1">
    <source>
        <dbReference type="EMBL" id="CAG9970670.1"/>
    </source>
</evidence>